<evidence type="ECO:0000313" key="1">
    <source>
        <dbReference type="Proteomes" id="UP000095286"/>
    </source>
</evidence>
<organism evidence="1 2">
    <name type="scientific">Rhabditophanes sp. KR3021</name>
    <dbReference type="NCBI Taxonomy" id="114890"/>
    <lineage>
        <taxon>Eukaryota</taxon>
        <taxon>Metazoa</taxon>
        <taxon>Ecdysozoa</taxon>
        <taxon>Nematoda</taxon>
        <taxon>Chromadorea</taxon>
        <taxon>Rhabditida</taxon>
        <taxon>Tylenchina</taxon>
        <taxon>Panagrolaimomorpha</taxon>
        <taxon>Strongyloidoidea</taxon>
        <taxon>Alloionematidae</taxon>
        <taxon>Rhabditophanes</taxon>
    </lineage>
</organism>
<proteinExistence type="predicted"/>
<accession>A0AC35U456</accession>
<protein>
    <submittedName>
        <fullName evidence="2">UPF0057-domain-containing protein</fullName>
    </submittedName>
</protein>
<dbReference type="Proteomes" id="UP000095286">
    <property type="component" value="Unplaced"/>
</dbReference>
<evidence type="ECO:0000313" key="2">
    <source>
        <dbReference type="WBParaSite" id="RSKR_0000734800.1"/>
    </source>
</evidence>
<sequence length="78" mass="8847">MVYGCCANICIFIIYLICPPFAILCDKGCGNDFWINFILTLLGIIPGYIHGAWVLWCQDPPPVYVLHQQQDTARIITE</sequence>
<dbReference type="WBParaSite" id="RSKR_0000734800.1">
    <property type="protein sequence ID" value="RSKR_0000734800.1"/>
    <property type="gene ID" value="RSKR_0000734800"/>
</dbReference>
<name>A0AC35U456_9BILA</name>
<reference evidence="2" key="1">
    <citation type="submission" date="2016-11" db="UniProtKB">
        <authorList>
            <consortium name="WormBaseParasite"/>
        </authorList>
    </citation>
    <scope>IDENTIFICATION</scope>
    <source>
        <strain evidence="2">KR3021</strain>
    </source>
</reference>